<evidence type="ECO:0000313" key="2">
    <source>
        <dbReference type="Proteomes" id="UP001060085"/>
    </source>
</evidence>
<gene>
    <name evidence="1" type="ORF">M9H77_29398</name>
</gene>
<comment type="caution">
    <text evidence="1">The sequence shown here is derived from an EMBL/GenBank/DDBJ whole genome shotgun (WGS) entry which is preliminary data.</text>
</comment>
<protein>
    <submittedName>
        <fullName evidence="1">Uncharacterized protein</fullName>
    </submittedName>
</protein>
<dbReference type="EMBL" id="CM044707">
    <property type="protein sequence ID" value="KAI5652211.1"/>
    <property type="molecule type" value="Genomic_DNA"/>
</dbReference>
<accession>A0ACB9ZUN3</accession>
<dbReference type="Proteomes" id="UP001060085">
    <property type="component" value="Linkage Group LG07"/>
</dbReference>
<evidence type="ECO:0000313" key="1">
    <source>
        <dbReference type="EMBL" id="KAI5652211.1"/>
    </source>
</evidence>
<reference evidence="2" key="1">
    <citation type="journal article" date="2023" name="Nat. Plants">
        <title>Single-cell RNA sequencing provides a high-resolution roadmap for understanding the multicellular compartmentation of specialized metabolism.</title>
        <authorList>
            <person name="Sun S."/>
            <person name="Shen X."/>
            <person name="Li Y."/>
            <person name="Li Y."/>
            <person name="Wang S."/>
            <person name="Li R."/>
            <person name="Zhang H."/>
            <person name="Shen G."/>
            <person name="Guo B."/>
            <person name="Wei J."/>
            <person name="Xu J."/>
            <person name="St-Pierre B."/>
            <person name="Chen S."/>
            <person name="Sun C."/>
        </authorList>
    </citation>
    <scope>NUCLEOTIDE SEQUENCE [LARGE SCALE GENOMIC DNA]</scope>
</reference>
<organism evidence="1 2">
    <name type="scientific">Catharanthus roseus</name>
    <name type="common">Madagascar periwinkle</name>
    <name type="synonym">Vinca rosea</name>
    <dbReference type="NCBI Taxonomy" id="4058"/>
    <lineage>
        <taxon>Eukaryota</taxon>
        <taxon>Viridiplantae</taxon>
        <taxon>Streptophyta</taxon>
        <taxon>Embryophyta</taxon>
        <taxon>Tracheophyta</taxon>
        <taxon>Spermatophyta</taxon>
        <taxon>Magnoliopsida</taxon>
        <taxon>eudicotyledons</taxon>
        <taxon>Gunneridae</taxon>
        <taxon>Pentapetalae</taxon>
        <taxon>asterids</taxon>
        <taxon>lamiids</taxon>
        <taxon>Gentianales</taxon>
        <taxon>Apocynaceae</taxon>
        <taxon>Rauvolfioideae</taxon>
        <taxon>Vinceae</taxon>
        <taxon>Catharanthinae</taxon>
        <taxon>Catharanthus</taxon>
    </lineage>
</organism>
<proteinExistence type="predicted"/>
<sequence length="125" mass="14500">MLTIWNSEPIINYNHKRTRFRKQYRGRTKGIAYRGNHISNRQAMTQNARRGGKLWVCIFPDKPVTLRPTKTRTASRKGSLEYWVVVVKLGRILYEMSGVTENIARRAISIATSEMPMRTQFIISG</sequence>
<name>A0ACB9ZUN3_CATRO</name>
<keyword evidence="2" id="KW-1185">Reference proteome</keyword>